<dbReference type="Gene3D" id="3.30.70.330">
    <property type="match status" value="1"/>
</dbReference>
<name>A0AAJ1MJ84_9SPIO</name>
<dbReference type="SMART" id="SM00360">
    <property type="entry name" value="RRM"/>
    <property type="match status" value="1"/>
</dbReference>
<gene>
    <name evidence="3" type="ORF">PQJ61_02425</name>
</gene>
<evidence type="ECO:0000313" key="4">
    <source>
        <dbReference type="Proteomes" id="UP001221217"/>
    </source>
</evidence>
<comment type="caution">
    <text evidence="3">The sequence shown here is derived from an EMBL/GenBank/DDBJ whole genome shotgun (WGS) entry which is preliminary data.</text>
</comment>
<keyword evidence="1" id="KW-0694">RNA-binding</keyword>
<dbReference type="InterPro" id="IPR035979">
    <property type="entry name" value="RBD_domain_sf"/>
</dbReference>
<accession>A0AAJ1MJ84</accession>
<dbReference type="PROSITE" id="PS50102">
    <property type="entry name" value="RRM"/>
    <property type="match status" value="1"/>
</dbReference>
<evidence type="ECO:0000256" key="1">
    <source>
        <dbReference type="ARBA" id="ARBA00022884"/>
    </source>
</evidence>
<reference evidence="3 4" key="1">
    <citation type="submission" date="2022-12" db="EMBL/GenBank/DDBJ databases">
        <title>Metagenome assembled genome from gulf of manar.</title>
        <authorList>
            <person name="Kohli P."/>
            <person name="Pk S."/>
            <person name="Venkata Ramana C."/>
            <person name="Sasikala C."/>
        </authorList>
    </citation>
    <scope>NUCLEOTIDE SEQUENCE [LARGE SCALE GENOMIC DNA]</scope>
    <source>
        <strain evidence="3">JB008</strain>
    </source>
</reference>
<dbReference type="CDD" id="cd21608">
    <property type="entry name" value="RRM2_NsCP33_like"/>
    <property type="match status" value="1"/>
</dbReference>
<dbReference type="SUPFAM" id="SSF54928">
    <property type="entry name" value="RNA-binding domain, RBD"/>
    <property type="match status" value="1"/>
</dbReference>
<feature type="domain" description="RRM" evidence="2">
    <location>
        <begin position="3"/>
        <end position="81"/>
    </location>
</feature>
<dbReference type="Pfam" id="PF00076">
    <property type="entry name" value="RRM_1"/>
    <property type="match status" value="1"/>
</dbReference>
<dbReference type="InterPro" id="IPR003954">
    <property type="entry name" value="RRM_euk-type"/>
</dbReference>
<proteinExistence type="predicted"/>
<evidence type="ECO:0000313" key="3">
    <source>
        <dbReference type="EMBL" id="MDC7225601.1"/>
    </source>
</evidence>
<dbReference type="SMART" id="SM00361">
    <property type="entry name" value="RRM_1"/>
    <property type="match status" value="1"/>
</dbReference>
<sequence>MAKTIYVGNLNYSTTEEDLNELFSQYGEVESVKLIMDRETNRPRGFGFVEMVEEDAATAAVSMLNDKDFKGRNLRVNEARERRPRREF</sequence>
<dbReference type="AlphaFoldDB" id="A0AAJ1MJ84"/>
<dbReference type="InterPro" id="IPR048289">
    <property type="entry name" value="RRM2_NsCP33-like"/>
</dbReference>
<dbReference type="Proteomes" id="UP001221217">
    <property type="component" value="Unassembled WGS sequence"/>
</dbReference>
<dbReference type="PANTHER" id="PTHR48027">
    <property type="entry name" value="HETEROGENEOUS NUCLEAR RIBONUCLEOPROTEIN 87F-RELATED"/>
    <property type="match status" value="1"/>
</dbReference>
<dbReference type="InterPro" id="IPR012677">
    <property type="entry name" value="Nucleotide-bd_a/b_plait_sf"/>
</dbReference>
<dbReference type="InterPro" id="IPR000504">
    <property type="entry name" value="RRM_dom"/>
</dbReference>
<dbReference type="InterPro" id="IPR052462">
    <property type="entry name" value="SLIRP/GR-RBP-like"/>
</dbReference>
<evidence type="ECO:0000259" key="2">
    <source>
        <dbReference type="PROSITE" id="PS50102"/>
    </source>
</evidence>
<organism evidence="3 4">
    <name type="scientific">Candidatus Thalassospirochaeta sargassi</name>
    <dbReference type="NCBI Taxonomy" id="3119039"/>
    <lineage>
        <taxon>Bacteria</taxon>
        <taxon>Pseudomonadati</taxon>
        <taxon>Spirochaetota</taxon>
        <taxon>Spirochaetia</taxon>
        <taxon>Spirochaetales</taxon>
        <taxon>Spirochaetaceae</taxon>
        <taxon>Candidatus Thalassospirochaeta</taxon>
    </lineage>
</organism>
<dbReference type="EMBL" id="JAQQAL010000008">
    <property type="protein sequence ID" value="MDC7225601.1"/>
    <property type="molecule type" value="Genomic_DNA"/>
</dbReference>
<dbReference type="GO" id="GO:0003723">
    <property type="term" value="F:RNA binding"/>
    <property type="evidence" value="ECO:0007669"/>
    <property type="project" value="UniProtKB-KW"/>
</dbReference>
<protein>
    <submittedName>
        <fullName evidence="3">RNA-binding protein</fullName>
    </submittedName>
</protein>